<dbReference type="AlphaFoldDB" id="A0A8S1AQD3"/>
<evidence type="ECO:0000256" key="1">
    <source>
        <dbReference type="SAM" id="Coils"/>
    </source>
</evidence>
<protein>
    <recommendedName>
        <fullName evidence="4">Translocon at the inner envelope membrane of chloroplasts 214</fullName>
    </recommendedName>
</protein>
<name>A0A8S1AQD3_ARCPL</name>
<sequence length="188" mass="22105">MIGYANNGYRLWNNEKRRVEIHRDIIIFNENKEDKIKSNEKIKITQNIINTEEDIINTEEDIISTEEDIINTEEDIINTEEDIINTEEDIINTEEAISTEEENLNLRRPVQQIEKQNIDIPNTELGTRSQRTRKIPEKLKDYVLLTYKEATTGIEKENWEKAIDSEKESLKKNKTWSLIDISEAGRRG</sequence>
<dbReference type="OrthoDB" id="6375801at2759"/>
<proteinExistence type="predicted"/>
<keyword evidence="1" id="KW-0175">Coiled coil</keyword>
<organism evidence="2 3">
    <name type="scientific">Arctia plantaginis</name>
    <name type="common">Wood tiger moth</name>
    <name type="synonym">Phalaena plantaginis</name>
    <dbReference type="NCBI Taxonomy" id="874455"/>
    <lineage>
        <taxon>Eukaryota</taxon>
        <taxon>Metazoa</taxon>
        <taxon>Ecdysozoa</taxon>
        <taxon>Arthropoda</taxon>
        <taxon>Hexapoda</taxon>
        <taxon>Insecta</taxon>
        <taxon>Pterygota</taxon>
        <taxon>Neoptera</taxon>
        <taxon>Endopterygota</taxon>
        <taxon>Lepidoptera</taxon>
        <taxon>Glossata</taxon>
        <taxon>Ditrysia</taxon>
        <taxon>Noctuoidea</taxon>
        <taxon>Erebidae</taxon>
        <taxon>Arctiinae</taxon>
        <taxon>Arctia</taxon>
    </lineage>
</organism>
<gene>
    <name evidence="2" type="ORF">APLA_LOCUS13964</name>
</gene>
<reference evidence="2 3" key="1">
    <citation type="submission" date="2020-04" db="EMBL/GenBank/DDBJ databases">
        <authorList>
            <person name="Wallbank WR R."/>
            <person name="Pardo Diaz C."/>
            <person name="Kozak K."/>
            <person name="Martin S."/>
            <person name="Jiggins C."/>
            <person name="Moest M."/>
            <person name="Warren A I."/>
            <person name="Byers J.R.P. K."/>
            <person name="Montejo-Kovacevich G."/>
            <person name="Yen C E."/>
        </authorList>
    </citation>
    <scope>NUCLEOTIDE SEQUENCE [LARGE SCALE GENOMIC DNA]</scope>
</reference>
<comment type="caution">
    <text evidence="2">The sequence shown here is derived from an EMBL/GenBank/DDBJ whole genome shotgun (WGS) entry which is preliminary data.</text>
</comment>
<accession>A0A8S1AQD3</accession>
<evidence type="ECO:0000313" key="3">
    <source>
        <dbReference type="Proteomes" id="UP000494256"/>
    </source>
</evidence>
<feature type="coiled-coil region" evidence="1">
    <location>
        <begin position="69"/>
        <end position="103"/>
    </location>
</feature>
<dbReference type="Proteomes" id="UP000494256">
    <property type="component" value="Unassembled WGS sequence"/>
</dbReference>
<evidence type="ECO:0008006" key="4">
    <source>
        <dbReference type="Google" id="ProtNLM"/>
    </source>
</evidence>
<dbReference type="EMBL" id="CADEBD010000365">
    <property type="protein sequence ID" value="CAB3252319.1"/>
    <property type="molecule type" value="Genomic_DNA"/>
</dbReference>
<evidence type="ECO:0000313" key="2">
    <source>
        <dbReference type="EMBL" id="CAB3252319.1"/>
    </source>
</evidence>